<dbReference type="InterPro" id="IPR042267">
    <property type="entry name" value="VTC_sf"/>
</dbReference>
<proteinExistence type="predicted"/>
<gene>
    <name evidence="2" type="ORF">N7603_03605</name>
</gene>
<evidence type="ECO:0000313" key="2">
    <source>
        <dbReference type="EMBL" id="MCU0104735.1"/>
    </source>
</evidence>
<dbReference type="EMBL" id="JAOEGN010000005">
    <property type="protein sequence ID" value="MCU0104735.1"/>
    <property type="molecule type" value="Genomic_DNA"/>
</dbReference>
<dbReference type="Proteomes" id="UP001209076">
    <property type="component" value="Unassembled WGS sequence"/>
</dbReference>
<protein>
    <submittedName>
        <fullName evidence="2">Polyphosphate polymerase domain-containing protein</fullName>
    </submittedName>
</protein>
<dbReference type="InterPro" id="IPR018966">
    <property type="entry name" value="VTC_domain"/>
</dbReference>
<feature type="domain" description="VTC" evidence="1">
    <location>
        <begin position="8"/>
        <end position="231"/>
    </location>
</feature>
<evidence type="ECO:0000313" key="3">
    <source>
        <dbReference type="Proteomes" id="UP001209076"/>
    </source>
</evidence>
<dbReference type="Pfam" id="PF09359">
    <property type="entry name" value="VTC"/>
    <property type="match status" value="1"/>
</dbReference>
<dbReference type="CDD" id="cd07750">
    <property type="entry name" value="PolyPPase_VTC_like"/>
    <property type="match status" value="1"/>
</dbReference>
<evidence type="ECO:0000259" key="1">
    <source>
        <dbReference type="Pfam" id="PF09359"/>
    </source>
</evidence>
<name>A0ABT2PV76_9MOLU</name>
<dbReference type="Gene3D" id="3.20.100.30">
    <property type="entry name" value="VTC, catalytic tunnel domain"/>
    <property type="match status" value="1"/>
</dbReference>
<keyword evidence="3" id="KW-1185">Reference proteome</keyword>
<organism evidence="2 3">
    <name type="scientific">Paracholeplasma vituli</name>
    <dbReference type="NCBI Taxonomy" id="69473"/>
    <lineage>
        <taxon>Bacteria</taxon>
        <taxon>Bacillati</taxon>
        <taxon>Mycoplasmatota</taxon>
        <taxon>Mollicutes</taxon>
        <taxon>Acholeplasmatales</taxon>
        <taxon>Acholeplasmataceae</taxon>
        <taxon>Paracholeplasma</taxon>
    </lineage>
</organism>
<sequence>MSAGQSFNRFEKKYLVTKKEKDELVDFLTLHLKWDEFSIDSAYTIYNVYYDTLDHNIIRQSLDKPPYKAKLRVRSYRCPIGPEDAVYLEIKKKIQGKVTKRRLTMRYQDVEGFVFNGLKPDPNDFVSIQVLNEISYYLQCNQIIPKYYIAYERRALTDDTGLLRVTIDESIQYREDSVSLYQAGGKSLLPKDHYLIEIKSEHNFPLWLAHKLSTMGLFSRSFSKYGEAYRLTIQGDK</sequence>
<comment type="caution">
    <text evidence="2">The sequence shown here is derived from an EMBL/GenBank/DDBJ whole genome shotgun (WGS) entry which is preliminary data.</text>
</comment>
<reference evidence="3" key="1">
    <citation type="submission" date="2023-07" db="EMBL/GenBank/DDBJ databases">
        <title>Novel Mycoplasma species identified in domestic and wild animals.</title>
        <authorList>
            <person name="Volokhov D.V."/>
            <person name="Furtak V.A."/>
            <person name="Zagorodnyaya T.A."/>
        </authorList>
    </citation>
    <scope>NUCLEOTIDE SEQUENCE [LARGE SCALE GENOMIC DNA]</scope>
    <source>
        <strain evidence="3">92-19</strain>
    </source>
</reference>
<dbReference type="RefSeq" id="WP_262095985.1">
    <property type="nucleotide sequence ID" value="NZ_JAOEGN010000005.1"/>
</dbReference>
<accession>A0ABT2PV76</accession>